<feature type="chain" id="PRO_5046229281" evidence="1">
    <location>
        <begin position="36"/>
        <end position="181"/>
    </location>
</feature>
<gene>
    <name evidence="2" type="ORF">KNW02_10315</name>
</gene>
<dbReference type="PANTHER" id="PTHR37953">
    <property type="entry name" value="UPF0127 PROTEIN MJ1496"/>
    <property type="match status" value="1"/>
</dbReference>
<dbReference type="EMBL" id="JAHKNG010000015">
    <property type="protein sequence ID" value="MBU3030510.1"/>
    <property type="molecule type" value="Genomic_DNA"/>
</dbReference>
<protein>
    <submittedName>
        <fullName evidence="2">DUF192 domain-containing protein</fullName>
    </submittedName>
</protein>
<name>A0ABS6AIT7_9RHOB</name>
<keyword evidence="1" id="KW-0732">Signal</keyword>
<dbReference type="Proteomes" id="UP001166191">
    <property type="component" value="Unassembled WGS sequence"/>
</dbReference>
<dbReference type="PANTHER" id="PTHR37953:SF1">
    <property type="entry name" value="UPF0127 PROTEIN MJ1496"/>
    <property type="match status" value="1"/>
</dbReference>
<proteinExistence type="predicted"/>
<evidence type="ECO:0000313" key="2">
    <source>
        <dbReference type="EMBL" id="MBU3030510.1"/>
    </source>
</evidence>
<keyword evidence="3" id="KW-1185">Reference proteome</keyword>
<sequence length="181" mass="19722">MWPNRLRGKPRSCQGTLRALSVLSALILAGTSVAAAPPPADCAPDRAIFLTSEGTETFRIEIADTVEERGQGLMYRRSLPAGEGMLFIYDEPAELSFWMRNTLIPLDMIFLDEKGVIRHVKREAQPLDETPVPGAAPGDPDPERLMVLEIAGGEALRLGLAPGQPMAHPRLDPSLAAWPCR</sequence>
<reference evidence="2" key="1">
    <citation type="submission" date="2021-06" db="EMBL/GenBank/DDBJ databases">
        <title>Paracoccus bacterium XHP0099 sp. nov., isolated from the surface waters of the Yellow Sea.</title>
        <authorList>
            <person name="Xue H."/>
            <person name="Zhang D."/>
        </authorList>
    </citation>
    <scope>NUCLEOTIDE SEQUENCE</scope>
    <source>
        <strain evidence="2">XHP0099</strain>
    </source>
</reference>
<evidence type="ECO:0000256" key="1">
    <source>
        <dbReference type="SAM" id="SignalP"/>
    </source>
</evidence>
<organism evidence="2 3">
    <name type="scientific">Paracoccus marinaquae</name>
    <dbReference type="NCBI Taxonomy" id="2841926"/>
    <lineage>
        <taxon>Bacteria</taxon>
        <taxon>Pseudomonadati</taxon>
        <taxon>Pseudomonadota</taxon>
        <taxon>Alphaproteobacteria</taxon>
        <taxon>Rhodobacterales</taxon>
        <taxon>Paracoccaceae</taxon>
        <taxon>Paracoccus</taxon>
    </lineage>
</organism>
<accession>A0ABS6AIT7</accession>
<evidence type="ECO:0000313" key="3">
    <source>
        <dbReference type="Proteomes" id="UP001166191"/>
    </source>
</evidence>
<feature type="signal peptide" evidence="1">
    <location>
        <begin position="1"/>
        <end position="35"/>
    </location>
</feature>
<dbReference type="InterPro" id="IPR003795">
    <property type="entry name" value="DUF192"/>
</dbReference>
<dbReference type="Pfam" id="PF02643">
    <property type="entry name" value="DUF192"/>
    <property type="match status" value="1"/>
</dbReference>
<comment type="caution">
    <text evidence="2">The sequence shown here is derived from an EMBL/GenBank/DDBJ whole genome shotgun (WGS) entry which is preliminary data.</text>
</comment>